<evidence type="ECO:0000313" key="3">
    <source>
        <dbReference type="Proteomes" id="UP000054279"/>
    </source>
</evidence>
<evidence type="ECO:0000313" key="2">
    <source>
        <dbReference type="EMBL" id="KIJ36237.1"/>
    </source>
</evidence>
<keyword evidence="3" id="KW-1185">Reference proteome</keyword>
<accession>A0A0C9V3B0</accession>
<dbReference type="PANTHER" id="PTHR31912:SF34">
    <property type="entry name" value="NOTOCHORD-RELATED PROTEIN"/>
    <property type="match status" value="1"/>
</dbReference>
<name>A0A0C9V3B0_SPHS4</name>
<dbReference type="Proteomes" id="UP000054279">
    <property type="component" value="Unassembled WGS sequence"/>
</dbReference>
<feature type="region of interest" description="Disordered" evidence="1">
    <location>
        <begin position="1"/>
        <end position="37"/>
    </location>
</feature>
<dbReference type="EMBL" id="KN837180">
    <property type="protein sequence ID" value="KIJ36237.1"/>
    <property type="molecule type" value="Genomic_DNA"/>
</dbReference>
<evidence type="ECO:0000256" key="1">
    <source>
        <dbReference type="SAM" id="MobiDB-lite"/>
    </source>
</evidence>
<reference evidence="2 3" key="1">
    <citation type="submission" date="2014-06" db="EMBL/GenBank/DDBJ databases">
        <title>Evolutionary Origins and Diversification of the Mycorrhizal Mutualists.</title>
        <authorList>
            <consortium name="DOE Joint Genome Institute"/>
            <consortium name="Mycorrhizal Genomics Consortium"/>
            <person name="Kohler A."/>
            <person name="Kuo A."/>
            <person name="Nagy L.G."/>
            <person name="Floudas D."/>
            <person name="Copeland A."/>
            <person name="Barry K.W."/>
            <person name="Cichocki N."/>
            <person name="Veneault-Fourrey C."/>
            <person name="LaButti K."/>
            <person name="Lindquist E.A."/>
            <person name="Lipzen A."/>
            <person name="Lundell T."/>
            <person name="Morin E."/>
            <person name="Murat C."/>
            <person name="Riley R."/>
            <person name="Ohm R."/>
            <person name="Sun H."/>
            <person name="Tunlid A."/>
            <person name="Henrissat B."/>
            <person name="Grigoriev I.V."/>
            <person name="Hibbett D.S."/>
            <person name="Martin F."/>
        </authorList>
    </citation>
    <scope>NUCLEOTIDE SEQUENCE [LARGE SCALE GENOMIC DNA]</scope>
    <source>
        <strain evidence="2 3">SS14</strain>
    </source>
</reference>
<protein>
    <submittedName>
        <fullName evidence="2">Unplaced genomic scaffold SPHSTscaffold_105, whole genome shotgun sequence</fullName>
    </submittedName>
</protein>
<sequence>MRHRAGEREAGERESLHGLTMRPSTHPLVQEPVPPSQLRITNPVNCDDILDEFFGDDHIHMPFTAGTQEDEEEVEIRRLVVAAEDLGIYDDIDEALAEEFDETVTNVVQGIRELGIIYYLLYLNVSLSCETGLVEESNAQDIQDQLNIPPNSDWFPYKNKTMFMLDMLDNLPRMWLSDLQLQAVLWVMKENKLKKQSGIPTTKYKSSQGNVFYVNDVVKQIAEDWANPLVCPYMQLYPEETPNRMSETWHGEKLCKEMCTDQLSPMVGVDNKHFYIEEIAKCRDGTYVYPVWWIFRNGELCGDVMEVRKRKGVYEVNERMKFEVHVLCSLLLLHTYIFANAYLDEDKDLKMFMEHPMHIKAAGRPIYVCFMILWGDDVSGNKSKQWNVHWNWYFAHAGVPKRLLAQEFFVRFASTSPHASNLEQVEAILEQIKGTHTEPIVTWDSELKQEIMLMISILHLPADNPMQSTLCSHIGYHLLFWPGIPRNAETTRLEITAQLEDTSASLSVEERQRNSGTKDSLTEPIIAEILNQRKILINEQTEKGNNHLDPVVSLSIKAQLRAWLEMQPVKMNPLLSVPGRSILKLFSDLFNNNITGLDPNRDTPTEPLHTVLLGTIKYIWACTCAEIVETSNLPIFEARLTSVNTDGLGIPPLRASYLVQYRGGLIGRQFKAPMQTIIFVIHDIVKPEIFSVWRAAGKVGALLWYPEIDDLEAYLIDILLDAMAVLDPSRIVQKPKFHILLHIAKDIRRFGPAILFSTEVFECFNAVFQMCSVLSNHQAPSCDIALKFSELDRFKHMVSGGYWKEKDEWITASTNVRMFFRHNPHLQAFLGWVEPAAIVPGFVKPPPWKNLQTFLWETTHGAAAIPIYMSTAARISDTALFEQCVYVISQAGDIAKPGHFVIYGQKGQRITQLVVSVKY</sequence>
<dbReference type="PANTHER" id="PTHR31912">
    <property type="entry name" value="IP13529P"/>
    <property type="match status" value="1"/>
</dbReference>
<dbReference type="HOGENOM" id="CLU_004591_2_0_1"/>
<proteinExistence type="predicted"/>
<dbReference type="AlphaFoldDB" id="A0A0C9V3B0"/>
<gene>
    <name evidence="2" type="ORF">M422DRAFT_51154</name>
</gene>
<feature type="compositionally biased region" description="Basic and acidic residues" evidence="1">
    <location>
        <begin position="1"/>
        <end position="16"/>
    </location>
</feature>
<organism evidence="2 3">
    <name type="scientific">Sphaerobolus stellatus (strain SS14)</name>
    <dbReference type="NCBI Taxonomy" id="990650"/>
    <lineage>
        <taxon>Eukaryota</taxon>
        <taxon>Fungi</taxon>
        <taxon>Dikarya</taxon>
        <taxon>Basidiomycota</taxon>
        <taxon>Agaricomycotina</taxon>
        <taxon>Agaricomycetes</taxon>
        <taxon>Phallomycetidae</taxon>
        <taxon>Geastrales</taxon>
        <taxon>Sphaerobolaceae</taxon>
        <taxon>Sphaerobolus</taxon>
    </lineage>
</organism>
<dbReference type="OrthoDB" id="2506088at2759"/>